<gene>
    <name evidence="1" type="ORF">S01H4_23693</name>
</gene>
<evidence type="ECO:0000313" key="1">
    <source>
        <dbReference type="EMBL" id="GAG79895.1"/>
    </source>
</evidence>
<name>X1ABV6_9ZZZZ</name>
<organism evidence="1">
    <name type="scientific">marine sediment metagenome</name>
    <dbReference type="NCBI Taxonomy" id="412755"/>
    <lineage>
        <taxon>unclassified sequences</taxon>
        <taxon>metagenomes</taxon>
        <taxon>ecological metagenomes</taxon>
    </lineage>
</organism>
<protein>
    <submittedName>
        <fullName evidence="1">Uncharacterized protein</fullName>
    </submittedName>
</protein>
<dbReference type="EMBL" id="BART01011032">
    <property type="protein sequence ID" value="GAG79895.1"/>
    <property type="molecule type" value="Genomic_DNA"/>
</dbReference>
<proteinExistence type="predicted"/>
<sequence>MDKNQPSEFPINIPYNIWVKYKDLDFFKLTPEDLHVYINPEAIIDPLRKKVRKEFRESRLKSLLLFPYKIEDQYEGFIVFSLTEENKKEWNQIDIYIGLELIKVLSVMISKLRSEKALKSTQ</sequence>
<dbReference type="AlphaFoldDB" id="X1ABV6"/>
<comment type="caution">
    <text evidence="1">The sequence shown here is derived from an EMBL/GenBank/DDBJ whole genome shotgun (WGS) entry which is preliminary data.</text>
</comment>
<accession>X1ABV6</accession>
<reference evidence="1" key="1">
    <citation type="journal article" date="2014" name="Front. Microbiol.">
        <title>High frequency of phylogenetically diverse reductive dehalogenase-homologous genes in deep subseafloor sedimentary metagenomes.</title>
        <authorList>
            <person name="Kawai M."/>
            <person name="Futagami T."/>
            <person name="Toyoda A."/>
            <person name="Takaki Y."/>
            <person name="Nishi S."/>
            <person name="Hori S."/>
            <person name="Arai W."/>
            <person name="Tsubouchi T."/>
            <person name="Morono Y."/>
            <person name="Uchiyama I."/>
            <person name="Ito T."/>
            <person name="Fujiyama A."/>
            <person name="Inagaki F."/>
            <person name="Takami H."/>
        </authorList>
    </citation>
    <scope>NUCLEOTIDE SEQUENCE</scope>
    <source>
        <strain evidence="1">Expedition CK06-06</strain>
    </source>
</reference>